<keyword evidence="3" id="KW-0813">Transport</keyword>
<dbReference type="Proteomes" id="UP000051870">
    <property type="component" value="Unassembled WGS sequence"/>
</dbReference>
<dbReference type="Gene3D" id="3.40.50.1980">
    <property type="entry name" value="Nitrogenase molybdenum iron protein domain"/>
    <property type="match status" value="3"/>
</dbReference>
<dbReference type="PANTHER" id="PTHR42953:SF3">
    <property type="entry name" value="HIGH-AFFINITY ZINC UPTAKE SYSTEM PROTEIN ZNUA"/>
    <property type="match status" value="1"/>
</dbReference>
<dbReference type="STRING" id="1715693.PH7735_03124"/>
<evidence type="ECO:0000256" key="5">
    <source>
        <dbReference type="ARBA" id="ARBA00022906"/>
    </source>
</evidence>
<dbReference type="SUPFAM" id="SSF53807">
    <property type="entry name" value="Helical backbone' metal receptor"/>
    <property type="match status" value="1"/>
</dbReference>
<dbReference type="AlphaFoldDB" id="A0A0P1IDT0"/>
<evidence type="ECO:0000256" key="3">
    <source>
        <dbReference type="ARBA" id="ARBA00022448"/>
    </source>
</evidence>
<dbReference type="GO" id="GO:0046872">
    <property type="term" value="F:metal ion binding"/>
    <property type="evidence" value="ECO:0007669"/>
    <property type="project" value="InterPro"/>
</dbReference>
<dbReference type="PANTHER" id="PTHR42953">
    <property type="entry name" value="HIGH-AFFINITY ZINC UPTAKE SYSTEM PROTEIN ZNUA-RELATED"/>
    <property type="match status" value="1"/>
</dbReference>
<organism evidence="7 8">
    <name type="scientific">Shimia thalassica</name>
    <dbReference type="NCBI Taxonomy" id="1715693"/>
    <lineage>
        <taxon>Bacteria</taxon>
        <taxon>Pseudomonadati</taxon>
        <taxon>Pseudomonadota</taxon>
        <taxon>Alphaproteobacteria</taxon>
        <taxon>Rhodobacterales</taxon>
        <taxon>Roseobacteraceae</taxon>
    </lineage>
</organism>
<keyword evidence="4" id="KW-0732">Signal</keyword>
<gene>
    <name evidence="7" type="primary">znuA</name>
    <name evidence="7" type="ORF">PH7735_03124</name>
</gene>
<evidence type="ECO:0000256" key="1">
    <source>
        <dbReference type="ARBA" id="ARBA00011028"/>
    </source>
</evidence>
<keyword evidence="5" id="KW-0864">Zinc transport</keyword>
<dbReference type="EMBL" id="CYTW01000004">
    <property type="protein sequence ID" value="CUK07504.1"/>
    <property type="molecule type" value="Genomic_DNA"/>
</dbReference>
<feature type="region of interest" description="Disordered" evidence="6">
    <location>
        <begin position="123"/>
        <end position="195"/>
    </location>
</feature>
<dbReference type="Pfam" id="PF01297">
    <property type="entry name" value="ZnuA"/>
    <property type="match status" value="1"/>
</dbReference>
<accession>A0A0P1IDT0</accession>
<reference evidence="8" key="1">
    <citation type="submission" date="2015-09" db="EMBL/GenBank/DDBJ databases">
        <authorList>
            <person name="Rodrigo-Torres Lidia"/>
            <person name="Arahal R.David."/>
        </authorList>
    </citation>
    <scope>NUCLEOTIDE SEQUENCE [LARGE SCALE GENOMIC DNA]</scope>
    <source>
        <strain evidence="8">CECT 7735</strain>
    </source>
</reference>
<evidence type="ECO:0000313" key="8">
    <source>
        <dbReference type="Proteomes" id="UP000051870"/>
    </source>
</evidence>
<evidence type="ECO:0000256" key="6">
    <source>
        <dbReference type="SAM" id="MobiDB-lite"/>
    </source>
</evidence>
<dbReference type="InterPro" id="IPR006127">
    <property type="entry name" value="ZnuA-like"/>
</dbReference>
<name>A0A0P1IDT0_9RHOB</name>
<dbReference type="RefSeq" id="WP_058312303.1">
    <property type="nucleotide sequence ID" value="NZ_CYTW01000004.1"/>
</dbReference>
<evidence type="ECO:0000256" key="4">
    <source>
        <dbReference type="ARBA" id="ARBA00022729"/>
    </source>
</evidence>
<comment type="similarity">
    <text evidence="1">Belongs to the bacterial solute-binding protein 9 family.</text>
</comment>
<dbReference type="GeneID" id="83882113"/>
<evidence type="ECO:0000256" key="2">
    <source>
        <dbReference type="ARBA" id="ARBA00015915"/>
    </source>
</evidence>
<sequence length="358" mass="38776">MRQAIWGLVFGAATAGVAAEAPKVVVDIAPLHSLVAQVMQGVGTPDLLIRPEVSPHHYKMRPSEAKALQDADVVFWIGHELTPKLEDTIPTVAPNAVAVEMMDAPGLIALGFRDTAVFKLDEDDHEDHHDDKEHDADDHADHDDHDEHAAHDDHADEHDDHKDEHGDHEEGHDDHGDEHDDHAHDHDGTDPHVWLDPQNSVAMIAAIADTLATADPENASAYAANAKQAQADLEAMIDEIGAVLAPVADAPFVVFHDAYHYFEDRYGLSAAGAILVRDGSSPSASRLSEVRDAMKERGVVCVFSEPQFNPKLVKTVADGIDTKSIELDPIGVQQTLGATLYPEMLRALASDIASCLKD</sequence>
<proteinExistence type="inferred from homology"/>
<protein>
    <recommendedName>
        <fullName evidence="2">High-affinity zinc uptake system protein ZnuA</fullName>
    </recommendedName>
</protein>
<dbReference type="InterPro" id="IPR050492">
    <property type="entry name" value="Bact_metal-bind_prot9"/>
</dbReference>
<keyword evidence="5" id="KW-0406">Ion transport</keyword>
<evidence type="ECO:0000313" key="7">
    <source>
        <dbReference type="EMBL" id="CUK07504.1"/>
    </source>
</evidence>
<feature type="compositionally biased region" description="Basic and acidic residues" evidence="6">
    <location>
        <begin position="123"/>
        <end position="190"/>
    </location>
</feature>
<keyword evidence="5" id="KW-0862">Zinc</keyword>
<keyword evidence="8" id="KW-1185">Reference proteome</keyword>
<dbReference type="GO" id="GO:0006829">
    <property type="term" value="P:zinc ion transport"/>
    <property type="evidence" value="ECO:0007669"/>
    <property type="project" value="UniProtKB-KW"/>
</dbReference>